<dbReference type="EC" id="2.7.1.30" evidence="3"/>
<dbReference type="GO" id="GO:0046167">
    <property type="term" value="P:glycerol-3-phosphate biosynthetic process"/>
    <property type="evidence" value="ECO:0007669"/>
    <property type="project" value="TreeGrafter"/>
</dbReference>
<dbReference type="Pfam" id="PF00370">
    <property type="entry name" value="FGGY_N"/>
    <property type="match status" value="1"/>
</dbReference>
<dbReference type="AlphaFoldDB" id="A0A8D8UR84"/>
<sequence>MVCGSKLHMTFDKMPSLVYNTPPEPTNNNNNDVTTRVPLIGVIDEGTRTVRFAIISAVSQEEVVSHSIDITTISPQEGWAEQDPLDILRAVQQTMDAAIAKLAAHGLSRADIVTLGITNQRETTVVWDSHTGEPLYNAIVWSDTRADAIVDQVLGKFPDQDKDYLKPICGLPVSPYFSALKLAWLMQNVPAVRRAIKDQHCLFGTIDSWLVWNLTGGKSHVTDVTNASRTMLMNIDTLQWDPLLCKYFNVPPGILPQIKSSSEIVGTVAEGTLAGVPISGILGNQQAALVGQKCFKEGQAKNTYRSGCFLLYNTGTKRVHSNNGLVTTVAYQFGPDATPIYALEGSIAVAGAAVKWLRDNLSLMESVRETESLAEKVMTTGDVYFVPAFGGLYAPYWRKDARGVICGMTQFTTKGHIIRASLEAICFQTRDILEAMHQDCRVPVTSLRVDGKMSSNKLLMQLQADLTGIPVIKAGGTDVTSLGAAMVAGSAKGIEVWSMKHHHTLSQRDTVASQQTFLPHTTYEERDTRYKKWKMAVDRSLGWAVNRKSDLMTGNQDNARDQAEKKASSTPPPSRASVNLSLALKCFLDRLHRDVITLHAFNLAAIACTIETIETQSTAAAVTLSLATNTATALSSLATNSASNLADTQLPLPTLACVL</sequence>
<dbReference type="PROSITE" id="PS00445">
    <property type="entry name" value="FGGY_KINASES_2"/>
    <property type="match status" value="1"/>
</dbReference>
<dbReference type="EMBL" id="HBUF01322365">
    <property type="protein sequence ID" value="CAG6695227.1"/>
    <property type="molecule type" value="Transcribed_RNA"/>
</dbReference>
<dbReference type="EMBL" id="HBUF01544399">
    <property type="protein sequence ID" value="CAG6756284.1"/>
    <property type="molecule type" value="Transcribed_RNA"/>
</dbReference>
<dbReference type="PANTHER" id="PTHR10196">
    <property type="entry name" value="SUGAR KINASE"/>
    <property type="match status" value="1"/>
</dbReference>
<dbReference type="EMBL" id="HBUF01345925">
    <property type="protein sequence ID" value="CAG6709297.1"/>
    <property type="molecule type" value="Transcribed_RNA"/>
</dbReference>
<dbReference type="NCBIfam" id="NF000756">
    <property type="entry name" value="PRK00047.1"/>
    <property type="match status" value="1"/>
</dbReference>
<evidence type="ECO:0000256" key="11">
    <source>
        <dbReference type="SAM" id="MobiDB-lite"/>
    </source>
</evidence>
<protein>
    <recommendedName>
        <fullName evidence="3">glycerol kinase</fullName>
        <ecNumber evidence="3">2.7.1.30</ecNumber>
    </recommendedName>
    <alternativeName>
        <fullName evidence="9">ATP:glycerol 3-phosphotransferase</fullName>
    </alternativeName>
</protein>
<dbReference type="PANTHER" id="PTHR10196:SF40">
    <property type="entry name" value="GLYCEROL KINASE"/>
    <property type="match status" value="1"/>
</dbReference>
<evidence type="ECO:0000256" key="10">
    <source>
        <dbReference type="RuleBase" id="RU003733"/>
    </source>
</evidence>
<dbReference type="EMBL" id="HBUF01114767">
    <property type="protein sequence ID" value="CAG6640959.1"/>
    <property type="molecule type" value="Transcribed_RNA"/>
</dbReference>
<dbReference type="Gene3D" id="3.30.420.40">
    <property type="match status" value="2"/>
</dbReference>
<reference evidence="14" key="1">
    <citation type="submission" date="2021-05" db="EMBL/GenBank/DDBJ databases">
        <authorList>
            <person name="Alioto T."/>
            <person name="Alioto T."/>
            <person name="Gomez Garrido J."/>
        </authorList>
    </citation>
    <scope>NUCLEOTIDE SEQUENCE</scope>
</reference>
<dbReference type="InterPro" id="IPR043129">
    <property type="entry name" value="ATPase_NBD"/>
</dbReference>
<evidence type="ECO:0000256" key="4">
    <source>
        <dbReference type="ARBA" id="ARBA00022679"/>
    </source>
</evidence>
<comment type="similarity">
    <text evidence="2 10">Belongs to the FGGY kinase family.</text>
</comment>
<dbReference type="GO" id="GO:0004370">
    <property type="term" value="F:glycerol kinase activity"/>
    <property type="evidence" value="ECO:0007669"/>
    <property type="project" value="UniProtKB-EC"/>
</dbReference>
<keyword evidence="4 10" id="KW-0808">Transferase</keyword>
<dbReference type="GO" id="GO:0005739">
    <property type="term" value="C:mitochondrion"/>
    <property type="evidence" value="ECO:0007669"/>
    <property type="project" value="TreeGrafter"/>
</dbReference>
<dbReference type="EMBL" id="HBUF01114766">
    <property type="protein sequence ID" value="CAG6640953.1"/>
    <property type="molecule type" value="Transcribed_RNA"/>
</dbReference>
<dbReference type="EMBL" id="HBUF01544400">
    <property type="protein sequence ID" value="CAG6756286.1"/>
    <property type="molecule type" value="Transcribed_RNA"/>
</dbReference>
<dbReference type="FunFam" id="3.30.420.40:FF:000086">
    <property type="entry name" value="Glycerol kinase"/>
    <property type="match status" value="1"/>
</dbReference>
<proteinExistence type="inferred from homology"/>
<evidence type="ECO:0000256" key="2">
    <source>
        <dbReference type="ARBA" id="ARBA00009156"/>
    </source>
</evidence>
<dbReference type="EMBL" id="HBUF01345927">
    <property type="protein sequence ID" value="CAG6709301.1"/>
    <property type="molecule type" value="Transcribed_RNA"/>
</dbReference>
<keyword evidence="8" id="KW-0067">ATP-binding</keyword>
<keyword evidence="5" id="KW-0547">Nucleotide-binding</keyword>
<dbReference type="GO" id="GO:0005524">
    <property type="term" value="F:ATP binding"/>
    <property type="evidence" value="ECO:0007669"/>
    <property type="project" value="UniProtKB-KW"/>
</dbReference>
<dbReference type="EMBL" id="HBUF01114768">
    <property type="protein sequence ID" value="CAG6640965.1"/>
    <property type="molecule type" value="Transcribed_RNA"/>
</dbReference>
<evidence type="ECO:0000256" key="1">
    <source>
        <dbReference type="ARBA" id="ARBA00005190"/>
    </source>
</evidence>
<evidence type="ECO:0000256" key="3">
    <source>
        <dbReference type="ARBA" id="ARBA00012099"/>
    </source>
</evidence>
<dbReference type="Pfam" id="PF02782">
    <property type="entry name" value="FGGY_C"/>
    <property type="match status" value="1"/>
</dbReference>
<dbReference type="SUPFAM" id="SSF53067">
    <property type="entry name" value="Actin-like ATPase domain"/>
    <property type="match status" value="2"/>
</dbReference>
<evidence type="ECO:0000256" key="8">
    <source>
        <dbReference type="ARBA" id="ARBA00022840"/>
    </source>
</evidence>
<keyword evidence="6 10" id="KW-0418">Kinase</keyword>
<evidence type="ECO:0000259" key="13">
    <source>
        <dbReference type="Pfam" id="PF02782"/>
    </source>
</evidence>
<dbReference type="GO" id="GO:0019563">
    <property type="term" value="P:glycerol catabolic process"/>
    <property type="evidence" value="ECO:0007669"/>
    <property type="project" value="UniProtKB-UniPathway"/>
</dbReference>
<dbReference type="InterPro" id="IPR018485">
    <property type="entry name" value="FGGY_C"/>
</dbReference>
<accession>A0A8D8UR84</accession>
<feature type="domain" description="Carbohydrate kinase FGGY C-terminal" evidence="13">
    <location>
        <begin position="307"/>
        <end position="491"/>
    </location>
</feature>
<feature type="compositionally biased region" description="Basic and acidic residues" evidence="11">
    <location>
        <begin position="558"/>
        <end position="567"/>
    </location>
</feature>
<dbReference type="FunFam" id="3.30.420.40:FF:000108">
    <property type="entry name" value="Glycerol kinase, glycosomal"/>
    <property type="match status" value="1"/>
</dbReference>
<dbReference type="InterPro" id="IPR018483">
    <property type="entry name" value="Carb_kinase_FGGY_CS"/>
</dbReference>
<name>A0A8D8UR84_9HEMI</name>
<dbReference type="NCBIfam" id="TIGR01311">
    <property type="entry name" value="glycerol_kin"/>
    <property type="match status" value="1"/>
</dbReference>
<keyword evidence="7" id="KW-0319">Glycerol metabolism</keyword>
<dbReference type="InterPro" id="IPR018484">
    <property type="entry name" value="FGGY_N"/>
</dbReference>
<evidence type="ECO:0000256" key="7">
    <source>
        <dbReference type="ARBA" id="ARBA00022798"/>
    </source>
</evidence>
<evidence type="ECO:0000256" key="6">
    <source>
        <dbReference type="ARBA" id="ARBA00022777"/>
    </source>
</evidence>
<dbReference type="EMBL" id="HBUF01544398">
    <property type="protein sequence ID" value="CAG6756282.1"/>
    <property type="molecule type" value="Transcribed_RNA"/>
</dbReference>
<evidence type="ECO:0000256" key="9">
    <source>
        <dbReference type="ARBA" id="ARBA00043149"/>
    </source>
</evidence>
<evidence type="ECO:0000313" key="14">
    <source>
        <dbReference type="EMBL" id="CAG6709297.1"/>
    </source>
</evidence>
<evidence type="ECO:0000256" key="5">
    <source>
        <dbReference type="ARBA" id="ARBA00022741"/>
    </source>
</evidence>
<dbReference type="UniPathway" id="UPA00618">
    <property type="reaction ID" value="UER00672"/>
</dbReference>
<dbReference type="InterPro" id="IPR042018">
    <property type="entry name" value="GK1-3_metazoan-type"/>
</dbReference>
<feature type="region of interest" description="Disordered" evidence="11">
    <location>
        <begin position="552"/>
        <end position="576"/>
    </location>
</feature>
<dbReference type="GO" id="GO:0006641">
    <property type="term" value="P:triglyceride metabolic process"/>
    <property type="evidence" value="ECO:0007669"/>
    <property type="project" value="TreeGrafter"/>
</dbReference>
<dbReference type="CDD" id="cd07792">
    <property type="entry name" value="ASKHA_NBD_FGGY_GK1-3-like"/>
    <property type="match status" value="1"/>
</dbReference>
<organism evidence="14">
    <name type="scientific">Cacopsylla melanoneura</name>
    <dbReference type="NCBI Taxonomy" id="428564"/>
    <lineage>
        <taxon>Eukaryota</taxon>
        <taxon>Metazoa</taxon>
        <taxon>Ecdysozoa</taxon>
        <taxon>Arthropoda</taxon>
        <taxon>Hexapoda</taxon>
        <taxon>Insecta</taxon>
        <taxon>Pterygota</taxon>
        <taxon>Neoptera</taxon>
        <taxon>Paraneoptera</taxon>
        <taxon>Hemiptera</taxon>
        <taxon>Sternorrhyncha</taxon>
        <taxon>Psylloidea</taxon>
        <taxon>Psyllidae</taxon>
        <taxon>Psyllinae</taxon>
        <taxon>Cacopsylla</taxon>
    </lineage>
</organism>
<feature type="domain" description="Carbohydrate kinase FGGY N-terminal" evidence="12">
    <location>
        <begin position="40"/>
        <end position="291"/>
    </location>
</feature>
<dbReference type="EMBL" id="HBUF01322364">
    <property type="protein sequence ID" value="CAG6695225.1"/>
    <property type="molecule type" value="Transcribed_RNA"/>
</dbReference>
<comment type="pathway">
    <text evidence="1">Polyol metabolism; glycerol degradation via glycerol kinase pathway; sn-glycerol 3-phosphate from glycerol: step 1/1.</text>
</comment>
<dbReference type="InterPro" id="IPR005999">
    <property type="entry name" value="Glycerol_kin"/>
</dbReference>
<dbReference type="PROSITE" id="PS00933">
    <property type="entry name" value="FGGY_KINASES_1"/>
    <property type="match status" value="1"/>
</dbReference>
<evidence type="ECO:0000259" key="12">
    <source>
        <dbReference type="Pfam" id="PF00370"/>
    </source>
</evidence>